<keyword evidence="3" id="KW-0675">Receptor</keyword>
<dbReference type="PANTHER" id="PTHR42928:SF5">
    <property type="entry name" value="BLR1237 PROTEIN"/>
    <property type="match status" value="1"/>
</dbReference>
<dbReference type="PANTHER" id="PTHR42928">
    <property type="entry name" value="TRICARBOXYLATE-BINDING PROTEIN"/>
    <property type="match status" value="1"/>
</dbReference>
<protein>
    <submittedName>
        <fullName evidence="3">Tripartite tricarboxylate transporter family receptor</fullName>
    </submittedName>
</protein>
<dbReference type="KEGG" id="vgo:GJW-30_1_03321"/>
<dbReference type="Gene3D" id="3.40.190.150">
    <property type="entry name" value="Bordetella uptake gene, domain 1"/>
    <property type="match status" value="1"/>
</dbReference>
<feature type="chain" id="PRO_5006615952" evidence="2">
    <location>
        <begin position="39"/>
        <end position="338"/>
    </location>
</feature>
<organism evidence="3 4">
    <name type="scientific">Variibacter gotjawalensis</name>
    <dbReference type="NCBI Taxonomy" id="1333996"/>
    <lineage>
        <taxon>Bacteria</taxon>
        <taxon>Pseudomonadati</taxon>
        <taxon>Pseudomonadota</taxon>
        <taxon>Alphaproteobacteria</taxon>
        <taxon>Hyphomicrobiales</taxon>
        <taxon>Nitrobacteraceae</taxon>
        <taxon>Variibacter</taxon>
    </lineage>
</organism>
<dbReference type="InterPro" id="IPR042100">
    <property type="entry name" value="Bug_dom1"/>
</dbReference>
<keyword evidence="4" id="KW-1185">Reference proteome</keyword>
<name>A0A0S3PY04_9BRAD</name>
<dbReference type="Proteomes" id="UP000236884">
    <property type="component" value="Chromosome"/>
</dbReference>
<dbReference type="SUPFAM" id="SSF53850">
    <property type="entry name" value="Periplasmic binding protein-like II"/>
    <property type="match status" value="1"/>
</dbReference>
<dbReference type="InterPro" id="IPR005064">
    <property type="entry name" value="BUG"/>
</dbReference>
<dbReference type="Gene3D" id="3.40.190.10">
    <property type="entry name" value="Periplasmic binding protein-like II"/>
    <property type="match status" value="1"/>
</dbReference>
<comment type="similarity">
    <text evidence="1">Belongs to the UPF0065 (bug) family.</text>
</comment>
<dbReference type="CDD" id="cd13578">
    <property type="entry name" value="PBP2_Bug27"/>
    <property type="match status" value="1"/>
</dbReference>
<dbReference type="Pfam" id="PF03401">
    <property type="entry name" value="TctC"/>
    <property type="match status" value="1"/>
</dbReference>
<evidence type="ECO:0000313" key="3">
    <source>
        <dbReference type="EMBL" id="BAT60771.1"/>
    </source>
</evidence>
<sequence>MSETTTDMVHFVSGEMMRRSTLALLAALTLFAAPSAKADTWPSRPIMLIVPFPAGGGTDAFARPLAQVLDQQLGTRVLIENRAGAGGTAGAAVASKATPDGYTFFVGAAHHAIAPSIYAKLPYDIEKDFVPIALLSRPPHVVVVHPGKVQAKTLAEFIAAAKANPGKINYASGGNGTTHHLAGELFKLVTGTNLLHVPYRGAGPMMQDLVAGHVDMAFDAMGSSGPQIKSGAIRALAIAAPQRVPAFPDLPTVKELGVDYEVATWYALWAPAGTPPAITERMQKEVLTALQSPIIKDAWEKAGSDVPNLTGEAFGKFVSQEVARWRKVVQDSNVKIEQ</sequence>
<reference evidence="3 4" key="1">
    <citation type="submission" date="2015-08" db="EMBL/GenBank/DDBJ databases">
        <title>Investigation of the bacterial diversity of lava forest soil.</title>
        <authorList>
            <person name="Lee J.S."/>
        </authorList>
    </citation>
    <scope>NUCLEOTIDE SEQUENCE [LARGE SCALE GENOMIC DNA]</scope>
    <source>
        <strain evidence="3 4">GJW-30</strain>
    </source>
</reference>
<proteinExistence type="inferred from homology"/>
<gene>
    <name evidence="3" type="ORF">GJW-30_1_03321</name>
</gene>
<evidence type="ECO:0000256" key="1">
    <source>
        <dbReference type="ARBA" id="ARBA00006987"/>
    </source>
</evidence>
<evidence type="ECO:0000313" key="4">
    <source>
        <dbReference type="Proteomes" id="UP000236884"/>
    </source>
</evidence>
<dbReference type="EMBL" id="AP014946">
    <property type="protein sequence ID" value="BAT60771.1"/>
    <property type="molecule type" value="Genomic_DNA"/>
</dbReference>
<accession>A0A0S3PY04</accession>
<keyword evidence="2" id="KW-0732">Signal</keyword>
<evidence type="ECO:0000256" key="2">
    <source>
        <dbReference type="SAM" id="SignalP"/>
    </source>
</evidence>
<feature type="signal peptide" evidence="2">
    <location>
        <begin position="1"/>
        <end position="38"/>
    </location>
</feature>
<dbReference type="PIRSF" id="PIRSF017082">
    <property type="entry name" value="YflP"/>
    <property type="match status" value="1"/>
</dbReference>
<dbReference type="AlphaFoldDB" id="A0A0S3PY04"/>